<dbReference type="InterPro" id="IPR011008">
    <property type="entry name" value="Dimeric_a/b-barrel"/>
</dbReference>
<dbReference type="EMBL" id="JBDLNU010000002">
    <property type="protein sequence ID" value="MFM1728165.1"/>
    <property type="molecule type" value="Genomic_DNA"/>
</dbReference>
<evidence type="ECO:0000259" key="5">
    <source>
        <dbReference type="Pfam" id="PF13404"/>
    </source>
</evidence>
<dbReference type="SMART" id="SM00344">
    <property type="entry name" value="HTH_ASNC"/>
    <property type="match status" value="2"/>
</dbReference>
<protein>
    <submittedName>
        <fullName evidence="6">Lrp/AsnC family transcriptional regulator</fullName>
    </submittedName>
</protein>
<evidence type="ECO:0000313" key="7">
    <source>
        <dbReference type="Proteomes" id="UP001629744"/>
    </source>
</evidence>
<dbReference type="Proteomes" id="UP001629744">
    <property type="component" value="Unassembled WGS sequence"/>
</dbReference>
<evidence type="ECO:0000256" key="1">
    <source>
        <dbReference type="ARBA" id="ARBA00023015"/>
    </source>
</evidence>
<evidence type="ECO:0000259" key="4">
    <source>
        <dbReference type="Pfam" id="PF01037"/>
    </source>
</evidence>
<dbReference type="RefSeq" id="WP_348604590.1">
    <property type="nucleotide sequence ID" value="NZ_CP157276.1"/>
</dbReference>
<dbReference type="SUPFAM" id="SSF46785">
    <property type="entry name" value="Winged helix' DNA-binding domain"/>
    <property type="match status" value="1"/>
</dbReference>
<dbReference type="PANTHER" id="PTHR30154:SF34">
    <property type="entry name" value="TRANSCRIPTIONAL REGULATOR AZLB"/>
    <property type="match status" value="1"/>
</dbReference>
<dbReference type="PANTHER" id="PTHR30154">
    <property type="entry name" value="LEUCINE-RESPONSIVE REGULATORY PROTEIN"/>
    <property type="match status" value="1"/>
</dbReference>
<dbReference type="SUPFAM" id="SSF54909">
    <property type="entry name" value="Dimeric alpha+beta barrel"/>
    <property type="match status" value="2"/>
</dbReference>
<feature type="domain" description="Transcription regulator AsnC/Lrp ligand binding" evidence="4">
    <location>
        <begin position="75"/>
        <end position="143"/>
    </location>
</feature>
<dbReference type="Pfam" id="PF01037">
    <property type="entry name" value="AsnC_trans_reg"/>
    <property type="match status" value="2"/>
</dbReference>
<keyword evidence="1" id="KW-0805">Transcription regulation</keyword>
<name>A0ABW9FRE1_9NOCA</name>
<evidence type="ECO:0000313" key="6">
    <source>
        <dbReference type="EMBL" id="MFM1728165.1"/>
    </source>
</evidence>
<sequence length="331" mass="35581">MSQKGNDTDDTDRLIASALQVNGRASWEAISRVIDLPSRTVMRRGQHLIDTGCVRVSTFVDANKLLHARGVLIRLGTEIDQVAQVARGVAALPGASSVSILEGSGDIVALVLVENAEAHQMLLLQTLPAIPGVRSFEVSTVLRSYRMGLDWHAGVLPAEQVDALRASAPWHAPSTSSTPVVLDSVDQNLIDQLSHDGRATISVLAQEAGINAQTVRRRLDTLFGVGVLRVRTEVAPVFFGYKVEAMLWLHIRNGDIESIGNSLATDPSVRYCAALTGHAGLLVDGLFLDEEALFDFQNGVIGSLPTVEIAESRVVLKAVRRGPLYVDDVVA</sequence>
<reference evidence="6 7" key="1">
    <citation type="submission" date="2023-11" db="EMBL/GenBank/DDBJ databases">
        <authorList>
            <person name="Val-Calvo J."/>
            <person name="Scortti M."/>
            <person name="Vazquez-Boland J."/>
        </authorList>
    </citation>
    <scope>NUCLEOTIDE SEQUENCE [LARGE SCALE GENOMIC DNA]</scope>
    <source>
        <strain evidence="6 7">DSM 46662</strain>
    </source>
</reference>
<accession>A0ABW9FRE1</accession>
<dbReference type="InterPro" id="IPR000485">
    <property type="entry name" value="AsnC-type_HTH_dom"/>
</dbReference>
<keyword evidence="3" id="KW-0804">Transcription</keyword>
<gene>
    <name evidence="6" type="ORF">ABEU19_001638</name>
</gene>
<feature type="domain" description="HTH asnC-type" evidence="5">
    <location>
        <begin position="182"/>
        <end position="222"/>
    </location>
</feature>
<evidence type="ECO:0000256" key="3">
    <source>
        <dbReference type="ARBA" id="ARBA00023163"/>
    </source>
</evidence>
<dbReference type="PRINTS" id="PR00033">
    <property type="entry name" value="HTHASNC"/>
</dbReference>
<proteinExistence type="predicted"/>
<dbReference type="Gene3D" id="1.10.10.10">
    <property type="entry name" value="Winged helix-like DNA-binding domain superfamily/Winged helix DNA-binding domain"/>
    <property type="match status" value="2"/>
</dbReference>
<dbReference type="Pfam" id="PF13404">
    <property type="entry name" value="HTH_AsnC-type"/>
    <property type="match status" value="2"/>
</dbReference>
<feature type="domain" description="Transcription regulator AsnC/Lrp ligand binding" evidence="4">
    <location>
        <begin position="250"/>
        <end position="317"/>
    </location>
</feature>
<dbReference type="InterPro" id="IPR036388">
    <property type="entry name" value="WH-like_DNA-bd_sf"/>
</dbReference>
<dbReference type="InterPro" id="IPR019888">
    <property type="entry name" value="Tscrpt_reg_AsnC-like"/>
</dbReference>
<evidence type="ECO:0000256" key="2">
    <source>
        <dbReference type="ARBA" id="ARBA00023125"/>
    </source>
</evidence>
<organism evidence="6 7">
    <name type="scientific">Prescottella soli</name>
    <dbReference type="NCBI Taxonomy" id="1543852"/>
    <lineage>
        <taxon>Bacteria</taxon>
        <taxon>Bacillati</taxon>
        <taxon>Actinomycetota</taxon>
        <taxon>Actinomycetes</taxon>
        <taxon>Mycobacteriales</taxon>
        <taxon>Nocardiaceae</taxon>
        <taxon>Prescottella</taxon>
    </lineage>
</organism>
<dbReference type="Gene3D" id="3.30.70.920">
    <property type="match status" value="2"/>
</dbReference>
<dbReference type="InterPro" id="IPR036390">
    <property type="entry name" value="WH_DNA-bd_sf"/>
</dbReference>
<comment type="caution">
    <text evidence="6">The sequence shown here is derived from an EMBL/GenBank/DDBJ whole genome shotgun (WGS) entry which is preliminary data.</text>
</comment>
<keyword evidence="7" id="KW-1185">Reference proteome</keyword>
<feature type="domain" description="HTH asnC-type" evidence="5">
    <location>
        <begin position="9"/>
        <end position="48"/>
    </location>
</feature>
<keyword evidence="2" id="KW-0238">DNA-binding</keyword>
<dbReference type="InterPro" id="IPR019887">
    <property type="entry name" value="Tscrpt_reg_AsnC/Lrp_C"/>
</dbReference>